<feature type="region of interest" description="Disordered" evidence="1">
    <location>
        <begin position="129"/>
        <end position="156"/>
    </location>
</feature>
<dbReference type="SUPFAM" id="SSF48371">
    <property type="entry name" value="ARM repeat"/>
    <property type="match status" value="1"/>
</dbReference>
<accession>W7HXQ6</accession>
<dbReference type="InterPro" id="IPR010473">
    <property type="entry name" value="GTPase-bd"/>
</dbReference>
<dbReference type="Proteomes" id="UP000024837">
    <property type="component" value="Unassembled WGS sequence"/>
</dbReference>
<feature type="compositionally biased region" description="Acidic residues" evidence="1">
    <location>
        <begin position="98"/>
        <end position="107"/>
    </location>
</feature>
<evidence type="ECO:0000256" key="1">
    <source>
        <dbReference type="SAM" id="MobiDB-lite"/>
    </source>
</evidence>
<feature type="compositionally biased region" description="Low complexity" evidence="1">
    <location>
        <begin position="354"/>
        <end position="365"/>
    </location>
</feature>
<dbReference type="GO" id="GO:0030036">
    <property type="term" value="P:actin cytoskeleton organization"/>
    <property type="evidence" value="ECO:0007669"/>
    <property type="project" value="InterPro"/>
</dbReference>
<protein>
    <recommendedName>
        <fullName evidence="2">Formin GTPase-binding domain-containing protein</fullName>
    </recommendedName>
</protein>
<feature type="domain" description="Formin GTPase-binding" evidence="2">
    <location>
        <begin position="296"/>
        <end position="596"/>
    </location>
</feature>
<feature type="region of interest" description="Disordered" evidence="1">
    <location>
        <begin position="341"/>
        <end position="427"/>
    </location>
</feature>
<evidence type="ECO:0000259" key="2">
    <source>
        <dbReference type="SMART" id="SM01140"/>
    </source>
</evidence>
<reference evidence="3 4" key="1">
    <citation type="submission" date="2013-05" db="EMBL/GenBank/DDBJ databases">
        <title>Drechslerella stenobrocha genome reveals carnivorous origination and mechanical trapping mechanism of predatory fungi.</title>
        <authorList>
            <person name="Liu X."/>
            <person name="Zhang W."/>
            <person name="Liu K."/>
        </authorList>
    </citation>
    <scope>NUCLEOTIDE SEQUENCE [LARGE SCALE GENOMIC DNA]</scope>
    <source>
        <strain evidence="3 4">248</strain>
    </source>
</reference>
<gene>
    <name evidence="3" type="ORF">DRE_07773</name>
</gene>
<dbReference type="HOGENOM" id="CLU_334944_0_0_1"/>
<name>W7HXQ6_9PEZI</name>
<feature type="compositionally biased region" description="Low complexity" evidence="1">
    <location>
        <begin position="140"/>
        <end position="152"/>
    </location>
</feature>
<feature type="region of interest" description="Disordered" evidence="1">
    <location>
        <begin position="1"/>
        <end position="32"/>
    </location>
</feature>
<dbReference type="AlphaFoldDB" id="W7HXQ6"/>
<proteinExistence type="predicted"/>
<keyword evidence="4" id="KW-1185">Reference proteome</keyword>
<evidence type="ECO:0000313" key="4">
    <source>
        <dbReference type="Proteomes" id="UP000024837"/>
    </source>
</evidence>
<dbReference type="GO" id="GO:0003779">
    <property type="term" value="F:actin binding"/>
    <property type="evidence" value="ECO:0007669"/>
    <property type="project" value="InterPro"/>
</dbReference>
<dbReference type="InterPro" id="IPR016024">
    <property type="entry name" value="ARM-type_fold"/>
</dbReference>
<feature type="compositionally biased region" description="Pro residues" evidence="1">
    <location>
        <begin position="366"/>
        <end position="377"/>
    </location>
</feature>
<dbReference type="Gene3D" id="1.25.10.10">
    <property type="entry name" value="Leucine-rich Repeat Variant"/>
    <property type="match status" value="1"/>
</dbReference>
<sequence>MAAAPPSPTKRSSRLFGRHRHSQSVGDMAPFITDTPQLPPLNFSFVSGAPEPSVVPAKPTVRATPKAKHAKSPSLLDLFTKKKDVSQPKKDSGFTIIQDDDCTSEDSSDCKLANRNSILGESRVLQPSVTRRAQPVANHSSSVPLSSSPPCSTMTSDDAASFVLDQENSRPLPRPSRINVNKALPPIRTDIPIDVAREISLYTPRLYNASGQRNFGAGGMMTPGLRSPQSRPNSVYGNAERKSSWGSIVSLSRRSSVVGPPSDAASTHENVEKQSGFLSRVMGVNSSKRVHPAALDNMPPSTSSLHHEFNNLLSNYGLPHNIKDGAAGMTAHVKATLLKSSKVMSNTPLPPPSRNGSPPARSSMMMPPPPTPMGPPPPREKKRRPLSSIGAALFRSSDDSRPRGKTFSTIGMPAKHSEDKARPRTTVSERPFRGIRPNTMVGTMLPPATPLGPGPGNPVVGPLHANAPSDFVAYLRGIDYINVDLGWLRRLKRMLRNERLAWVESFFEQCGLDRLVDLIKNIYDLEYHDLQSGNVLREVFLCLKAAYTAPMADARFDAMHEQLFTMIVSMMFDEERKKTPYEYETREAAVGLIFTYLAQAPLDQQATRARSVIKILENPPPPNNQQGLAWVEAIKQPRPFTRWSGEVARLAYETGWVWYHPGNRIALRENVDESTPFNIAHFPTPRAFMAIEGGSVNSIEMNVANYAALHLELMNAILAYLPAREERNEFRALVQRSGMEKNMGQVLRCAGKGKHYEHLANMHVALSDWVTAAKVDGWESWEHVRTGRFPPEGGDSKVKAMKKIEAMYGPQFELPDMGLQDTVVERKRMSVAPEQDAFQVGANGGVVLEWDF</sequence>
<dbReference type="OrthoDB" id="2155261at2759"/>
<organism evidence="3 4">
    <name type="scientific">Drechslerella stenobrocha 248</name>
    <dbReference type="NCBI Taxonomy" id="1043628"/>
    <lineage>
        <taxon>Eukaryota</taxon>
        <taxon>Fungi</taxon>
        <taxon>Dikarya</taxon>
        <taxon>Ascomycota</taxon>
        <taxon>Pezizomycotina</taxon>
        <taxon>Orbiliomycetes</taxon>
        <taxon>Orbiliales</taxon>
        <taxon>Orbiliaceae</taxon>
        <taxon>Drechslerella</taxon>
    </lineage>
</organism>
<dbReference type="SMART" id="SM01140">
    <property type="entry name" value="Drf_GBD"/>
    <property type="match status" value="1"/>
</dbReference>
<evidence type="ECO:0000313" key="3">
    <source>
        <dbReference type="EMBL" id="EWC48309.1"/>
    </source>
</evidence>
<dbReference type="InterPro" id="IPR011989">
    <property type="entry name" value="ARM-like"/>
</dbReference>
<feature type="region of interest" description="Disordered" evidence="1">
    <location>
        <begin position="51"/>
        <end position="71"/>
    </location>
</feature>
<feature type="compositionally biased region" description="Basic residues" evidence="1">
    <location>
        <begin position="11"/>
        <end position="22"/>
    </location>
</feature>
<dbReference type="EMBL" id="KI966397">
    <property type="protein sequence ID" value="EWC48309.1"/>
    <property type="molecule type" value="Genomic_DNA"/>
</dbReference>
<dbReference type="GO" id="GO:0031267">
    <property type="term" value="F:small GTPase binding"/>
    <property type="evidence" value="ECO:0007669"/>
    <property type="project" value="InterPro"/>
</dbReference>
<feature type="region of interest" description="Disordered" evidence="1">
    <location>
        <begin position="84"/>
        <end position="108"/>
    </location>
</feature>